<accession>A0A518EVA5</accession>
<evidence type="ECO:0000313" key="3">
    <source>
        <dbReference type="Proteomes" id="UP000320390"/>
    </source>
</evidence>
<dbReference type="OrthoDB" id="1163659at2"/>
<protein>
    <submittedName>
        <fullName evidence="2">Uncharacterized protein</fullName>
    </submittedName>
</protein>
<dbReference type="AlphaFoldDB" id="A0A518EVA5"/>
<reference evidence="2 3" key="1">
    <citation type="submission" date="2019-02" db="EMBL/GenBank/DDBJ databases">
        <title>Deep-cultivation of Planctomycetes and their phenomic and genomic characterization uncovers novel biology.</title>
        <authorList>
            <person name="Wiegand S."/>
            <person name="Jogler M."/>
            <person name="Boedeker C."/>
            <person name="Pinto D."/>
            <person name="Vollmers J."/>
            <person name="Rivas-Marin E."/>
            <person name="Kohn T."/>
            <person name="Peeters S.H."/>
            <person name="Heuer A."/>
            <person name="Rast P."/>
            <person name="Oberbeckmann S."/>
            <person name="Bunk B."/>
            <person name="Jeske O."/>
            <person name="Meyerdierks A."/>
            <person name="Storesund J.E."/>
            <person name="Kallscheuer N."/>
            <person name="Luecker S."/>
            <person name="Lage O.M."/>
            <person name="Pohl T."/>
            <person name="Merkel B.J."/>
            <person name="Hornburger P."/>
            <person name="Mueller R.-W."/>
            <person name="Bruemmer F."/>
            <person name="Labrenz M."/>
            <person name="Spormann A.M."/>
            <person name="Op den Camp H."/>
            <person name="Overmann J."/>
            <person name="Amann R."/>
            <person name="Jetten M.S.M."/>
            <person name="Mascher T."/>
            <person name="Medema M.H."/>
            <person name="Devos D.P."/>
            <person name="Kaster A.-K."/>
            <person name="Ovreas L."/>
            <person name="Rohde M."/>
            <person name="Galperin M.Y."/>
            <person name="Jogler C."/>
        </authorList>
    </citation>
    <scope>NUCLEOTIDE SEQUENCE [LARGE SCALE GENOMIC DNA]</scope>
    <source>
        <strain evidence="2 3">Poly30</strain>
    </source>
</reference>
<proteinExistence type="predicted"/>
<gene>
    <name evidence="2" type="ORF">Poly30_35370</name>
</gene>
<dbReference type="RefSeq" id="WP_145199893.1">
    <property type="nucleotide sequence ID" value="NZ_CP036434.1"/>
</dbReference>
<feature type="region of interest" description="Disordered" evidence="1">
    <location>
        <begin position="1"/>
        <end position="21"/>
    </location>
</feature>
<keyword evidence="3" id="KW-1185">Reference proteome</keyword>
<evidence type="ECO:0000256" key="1">
    <source>
        <dbReference type="SAM" id="MobiDB-lite"/>
    </source>
</evidence>
<name>A0A518EVA5_9BACT</name>
<evidence type="ECO:0000313" key="2">
    <source>
        <dbReference type="EMBL" id="QDV08001.1"/>
    </source>
</evidence>
<dbReference type="EMBL" id="CP036434">
    <property type="protein sequence ID" value="QDV08001.1"/>
    <property type="molecule type" value="Genomic_DNA"/>
</dbReference>
<sequence>MGETNEQNGHGSEGAARRRGLLGGIIGTSKATTARPNLEQASMAARKCPRCGAGRPKGTDLRVCAYCGDRFMTEDVDPGIDPGVSTTDS</sequence>
<dbReference type="Proteomes" id="UP000320390">
    <property type="component" value="Chromosome"/>
</dbReference>
<feature type="compositionally biased region" description="Polar residues" evidence="1">
    <location>
        <begin position="1"/>
        <end position="10"/>
    </location>
</feature>
<organism evidence="2 3">
    <name type="scientific">Saltatorellus ferox</name>
    <dbReference type="NCBI Taxonomy" id="2528018"/>
    <lineage>
        <taxon>Bacteria</taxon>
        <taxon>Pseudomonadati</taxon>
        <taxon>Planctomycetota</taxon>
        <taxon>Planctomycetia</taxon>
        <taxon>Planctomycetia incertae sedis</taxon>
        <taxon>Saltatorellus</taxon>
    </lineage>
</organism>